<dbReference type="InterPro" id="IPR053734">
    <property type="entry name" value="Phage_Head-Tail_Connect_sf"/>
</dbReference>
<gene>
    <name evidence="1" type="ORF">DK174_17545</name>
</gene>
<dbReference type="Gene3D" id="2.40.10.180">
    <property type="entry name" value="Phage tail proteins"/>
    <property type="match status" value="1"/>
</dbReference>
<comment type="caution">
    <text evidence="1">The sequence shown here is derived from an EMBL/GenBank/DDBJ whole genome shotgun (WGS) entry which is preliminary data.</text>
</comment>
<name>A0A3T2UZ06_SHIFL</name>
<sequence length="51" mass="5609">ILQLCRNDSLMIGRESFSVDRITPDDGGCSYIRLRREGAGNVRAGGYYEGA</sequence>
<feature type="non-terminal residue" evidence="1">
    <location>
        <position position="1"/>
    </location>
</feature>
<reference evidence="1" key="1">
    <citation type="submission" date="2018-05" db="EMBL/GenBank/DDBJ databases">
        <authorList>
            <person name="Ashton P.M."/>
            <person name="Dallman T."/>
            <person name="Nair S."/>
            <person name="De Pinna E."/>
            <person name="Peters T."/>
            <person name="Grant K."/>
        </authorList>
    </citation>
    <scope>NUCLEOTIDE SEQUENCE [LARGE SCALE GENOMIC DNA]</scope>
    <source>
        <strain evidence="1">397720</strain>
    </source>
</reference>
<dbReference type="EMBL" id="AAAAHL010000142">
    <property type="protein sequence ID" value="EAA0483665.1"/>
    <property type="molecule type" value="Genomic_DNA"/>
</dbReference>
<proteinExistence type="predicted"/>
<accession>A0A3T2UZ06</accession>
<dbReference type="Proteomes" id="UP000839563">
    <property type="component" value="Unassembled WGS sequence"/>
</dbReference>
<dbReference type="AlphaFoldDB" id="A0A3T2UZ06"/>
<dbReference type="SUPFAM" id="SSF69279">
    <property type="entry name" value="Phage tail proteins"/>
    <property type="match status" value="1"/>
</dbReference>
<evidence type="ECO:0000313" key="1">
    <source>
        <dbReference type="EMBL" id="EAA0483665.1"/>
    </source>
</evidence>
<organism evidence="1">
    <name type="scientific">Shigella flexneri</name>
    <dbReference type="NCBI Taxonomy" id="623"/>
    <lineage>
        <taxon>Bacteria</taxon>
        <taxon>Pseudomonadati</taxon>
        <taxon>Pseudomonadota</taxon>
        <taxon>Gammaproteobacteria</taxon>
        <taxon>Enterobacterales</taxon>
        <taxon>Enterobacteriaceae</taxon>
        <taxon>Shigella</taxon>
    </lineage>
</organism>
<protein>
    <submittedName>
        <fullName evidence="1">Phage tail protein</fullName>
    </submittedName>
</protein>